<dbReference type="EMBL" id="JAUDZG010000001">
    <property type="protein sequence ID" value="KAK3310590.1"/>
    <property type="molecule type" value="Genomic_DNA"/>
</dbReference>
<comment type="caution">
    <text evidence="1">The sequence shown here is derived from an EMBL/GenBank/DDBJ whole genome shotgun (WGS) entry which is preliminary data.</text>
</comment>
<dbReference type="GeneID" id="87884541"/>
<name>A0AAJ0H313_9PEZI</name>
<dbReference type="Proteomes" id="UP001273166">
    <property type="component" value="Unassembled WGS sequence"/>
</dbReference>
<reference evidence="1" key="2">
    <citation type="submission" date="2023-06" db="EMBL/GenBank/DDBJ databases">
        <authorList>
            <consortium name="Lawrence Berkeley National Laboratory"/>
            <person name="Mondo S.J."/>
            <person name="Hensen N."/>
            <person name="Bonometti L."/>
            <person name="Westerberg I."/>
            <person name="Brannstrom I.O."/>
            <person name="Guillou S."/>
            <person name="Cros-Aarteil S."/>
            <person name="Calhoun S."/>
            <person name="Haridas S."/>
            <person name="Kuo A."/>
            <person name="Pangilinan J."/>
            <person name="Riley R."/>
            <person name="Labutti K."/>
            <person name="Andreopoulos B."/>
            <person name="Lipzen A."/>
            <person name="Chen C."/>
            <person name="Yanf M."/>
            <person name="Daum C."/>
            <person name="Ng V."/>
            <person name="Clum A."/>
            <person name="Steindorff A."/>
            <person name="Ohm R."/>
            <person name="Martin F."/>
            <person name="Silar P."/>
            <person name="Natvig D."/>
            <person name="Lalanne C."/>
            <person name="Gautier V."/>
            <person name="Ament-Velasquez S.L."/>
            <person name="Kruys A."/>
            <person name="Hutchinson M.I."/>
            <person name="Powell A.J."/>
            <person name="Barry K."/>
            <person name="Miller A.N."/>
            <person name="Grigoriev I.V."/>
            <person name="Debuchy R."/>
            <person name="Gladieux P."/>
            <person name="Thoren M.H."/>
            <person name="Johannesson H."/>
        </authorList>
    </citation>
    <scope>NUCLEOTIDE SEQUENCE</scope>
    <source>
        <strain evidence="1">CBS 333.67</strain>
    </source>
</reference>
<accession>A0AAJ0H313</accession>
<proteinExistence type="predicted"/>
<reference evidence="1" key="1">
    <citation type="journal article" date="2023" name="Mol. Phylogenet. Evol.">
        <title>Genome-scale phylogeny and comparative genomics of the fungal order Sordariales.</title>
        <authorList>
            <person name="Hensen N."/>
            <person name="Bonometti L."/>
            <person name="Westerberg I."/>
            <person name="Brannstrom I.O."/>
            <person name="Guillou S."/>
            <person name="Cros-Aarteil S."/>
            <person name="Calhoun S."/>
            <person name="Haridas S."/>
            <person name="Kuo A."/>
            <person name="Mondo S."/>
            <person name="Pangilinan J."/>
            <person name="Riley R."/>
            <person name="LaButti K."/>
            <person name="Andreopoulos B."/>
            <person name="Lipzen A."/>
            <person name="Chen C."/>
            <person name="Yan M."/>
            <person name="Daum C."/>
            <person name="Ng V."/>
            <person name="Clum A."/>
            <person name="Steindorff A."/>
            <person name="Ohm R.A."/>
            <person name="Martin F."/>
            <person name="Silar P."/>
            <person name="Natvig D.O."/>
            <person name="Lalanne C."/>
            <person name="Gautier V."/>
            <person name="Ament-Velasquez S.L."/>
            <person name="Kruys A."/>
            <person name="Hutchinson M.I."/>
            <person name="Powell A.J."/>
            <person name="Barry K."/>
            <person name="Miller A.N."/>
            <person name="Grigoriev I.V."/>
            <person name="Debuchy R."/>
            <person name="Gladieux P."/>
            <person name="Hiltunen Thoren M."/>
            <person name="Johannesson H."/>
        </authorList>
    </citation>
    <scope>NUCLEOTIDE SEQUENCE</scope>
    <source>
        <strain evidence="1">CBS 333.67</strain>
    </source>
</reference>
<keyword evidence="2" id="KW-1185">Reference proteome</keyword>
<sequence length="126" mass="13559">MTRHDSDSFPSADSTAAGIDALPFLQFYARLPCASVPHHPINSNWMPSLASVLAIGTRAVTAGQRYLAQPVTFCSTTSYAVVLLPLLSSDCIPCLLIFSATLIYVSLPFLHHISTLYGAAMLCWLG</sequence>
<dbReference type="AlphaFoldDB" id="A0AAJ0H313"/>
<protein>
    <submittedName>
        <fullName evidence="1">Uncharacterized protein</fullName>
    </submittedName>
</protein>
<evidence type="ECO:0000313" key="2">
    <source>
        <dbReference type="Proteomes" id="UP001273166"/>
    </source>
</evidence>
<organism evidence="1 2">
    <name type="scientific">Chaetomium strumarium</name>
    <dbReference type="NCBI Taxonomy" id="1170767"/>
    <lineage>
        <taxon>Eukaryota</taxon>
        <taxon>Fungi</taxon>
        <taxon>Dikarya</taxon>
        <taxon>Ascomycota</taxon>
        <taxon>Pezizomycotina</taxon>
        <taxon>Sordariomycetes</taxon>
        <taxon>Sordariomycetidae</taxon>
        <taxon>Sordariales</taxon>
        <taxon>Chaetomiaceae</taxon>
        <taxon>Chaetomium</taxon>
    </lineage>
</organism>
<evidence type="ECO:0000313" key="1">
    <source>
        <dbReference type="EMBL" id="KAK3310590.1"/>
    </source>
</evidence>
<dbReference type="RefSeq" id="XP_062726370.1">
    <property type="nucleotide sequence ID" value="XM_062865712.1"/>
</dbReference>
<gene>
    <name evidence="1" type="ORF">B0T15DRAFT_42963</name>
</gene>